<comment type="caution">
    <text evidence="1">The sequence shown here is derived from an EMBL/GenBank/DDBJ whole genome shotgun (WGS) entry which is preliminary data.</text>
</comment>
<accession>A0A4R4VIF3</accession>
<sequence>MTDLSNIDGGDPIAPTHTNVDKWLRGETRRPKARTCHVLVRVLSNALGRPVTVDDVGYGEVPAENVDDTLEYPETLSDSVTTLTRLAEFDLRPNGQADKLLVVPAAWSNLLVKWMFGSDGEKSKPVEPRPISEFDVQAVKDATSMFANYDYRYGGGRPKPLVAQYLESEVLPLLPHVQPDAELGRRYFQEVAALTRLAGWTCYDTGQHALAQRYLHQAFRLAKAAGDRALAGRILAGMSHQANFLGYYEQAVHLARGAAQGARGQATPTAMALFHSMEARALSSQGNEQEATAAMLEAEKWLSSSNPDDDPEWIRYFDLAELNAEFAHCFRDLDKPDLATEHAAKSIEVSESLYVRSLSFCRTVLATSYLQANEVEQAVTVAREVVDTAAGLKSYRVNSYLDEFRERLRQHSDSPAVAEFESYAGTQE</sequence>
<reference evidence="1 2" key="1">
    <citation type="submission" date="2019-03" db="EMBL/GenBank/DDBJ databases">
        <title>Draft genome sequences of novel Actinobacteria.</title>
        <authorList>
            <person name="Sahin N."/>
            <person name="Ay H."/>
            <person name="Saygin H."/>
        </authorList>
    </citation>
    <scope>NUCLEOTIDE SEQUENCE [LARGE SCALE GENOMIC DNA]</scope>
    <source>
        <strain evidence="1 2">16K309</strain>
    </source>
</reference>
<evidence type="ECO:0000313" key="1">
    <source>
        <dbReference type="EMBL" id="TDD01865.1"/>
    </source>
</evidence>
<organism evidence="1 2">
    <name type="scientific">Saccharopolyspora terrae</name>
    <dbReference type="NCBI Taxonomy" id="2530384"/>
    <lineage>
        <taxon>Bacteria</taxon>
        <taxon>Bacillati</taxon>
        <taxon>Actinomycetota</taxon>
        <taxon>Actinomycetes</taxon>
        <taxon>Pseudonocardiales</taxon>
        <taxon>Pseudonocardiaceae</taxon>
        <taxon>Saccharopolyspora</taxon>
    </lineage>
</organism>
<proteinExistence type="predicted"/>
<dbReference type="SUPFAM" id="SSF48452">
    <property type="entry name" value="TPR-like"/>
    <property type="match status" value="1"/>
</dbReference>
<keyword evidence="2" id="KW-1185">Reference proteome</keyword>
<dbReference type="OrthoDB" id="3213425at2"/>
<name>A0A4R4VIF3_9PSEU</name>
<dbReference type="Proteomes" id="UP000295674">
    <property type="component" value="Unassembled WGS sequence"/>
</dbReference>
<protein>
    <recommendedName>
        <fullName evidence="3">Sporulation protein</fullName>
    </recommendedName>
</protein>
<evidence type="ECO:0000313" key="2">
    <source>
        <dbReference type="Proteomes" id="UP000295674"/>
    </source>
</evidence>
<dbReference type="Gene3D" id="1.25.40.10">
    <property type="entry name" value="Tetratricopeptide repeat domain"/>
    <property type="match status" value="1"/>
</dbReference>
<gene>
    <name evidence="1" type="ORF">E1181_24175</name>
</gene>
<dbReference type="EMBL" id="SMKS01000056">
    <property type="protein sequence ID" value="TDD01865.1"/>
    <property type="molecule type" value="Genomic_DNA"/>
</dbReference>
<dbReference type="AlphaFoldDB" id="A0A4R4VIF3"/>
<evidence type="ECO:0008006" key="3">
    <source>
        <dbReference type="Google" id="ProtNLM"/>
    </source>
</evidence>
<dbReference type="InterPro" id="IPR011990">
    <property type="entry name" value="TPR-like_helical_dom_sf"/>
</dbReference>